<name>A0AAW0EYN2_9TRYP</name>
<reference evidence="1 2" key="1">
    <citation type="journal article" date="2021" name="MBio">
        <title>A New Model Trypanosomatid, Novymonas esmeraldas: Genomic Perception of Its 'Candidatus Pandoraea novymonadis' Endosymbiont.</title>
        <authorList>
            <person name="Zakharova A."/>
            <person name="Saura A."/>
            <person name="Butenko A."/>
            <person name="Podesvova L."/>
            <person name="Warmusova S."/>
            <person name="Kostygov A.Y."/>
            <person name="Nenarokova A."/>
            <person name="Lukes J."/>
            <person name="Opperdoes F.R."/>
            <person name="Yurchenko V."/>
        </authorList>
    </citation>
    <scope>NUCLEOTIDE SEQUENCE [LARGE SCALE GENOMIC DNA]</scope>
    <source>
        <strain evidence="1 2">E262AT.01</strain>
    </source>
</reference>
<dbReference type="AlphaFoldDB" id="A0AAW0EYN2"/>
<dbReference type="EMBL" id="JAECZO010000191">
    <property type="protein sequence ID" value="KAK7198939.1"/>
    <property type="molecule type" value="Genomic_DNA"/>
</dbReference>
<proteinExistence type="predicted"/>
<accession>A0AAW0EYN2</accession>
<sequence length="100" mass="10625">MNTVAGDLQRAHAALLLTDAYSVSSDRGHELLTAVKNDPLAQILSFVQRRCSLAMAPASPISRLYAELCASLERSDILWIDTSGSRVCVTSSSAGTRGST</sequence>
<evidence type="ECO:0000313" key="2">
    <source>
        <dbReference type="Proteomes" id="UP001430356"/>
    </source>
</evidence>
<evidence type="ECO:0000313" key="1">
    <source>
        <dbReference type="EMBL" id="KAK7198939.1"/>
    </source>
</evidence>
<dbReference type="Proteomes" id="UP001430356">
    <property type="component" value="Unassembled WGS sequence"/>
</dbReference>
<comment type="caution">
    <text evidence="1">The sequence shown here is derived from an EMBL/GenBank/DDBJ whole genome shotgun (WGS) entry which is preliminary data.</text>
</comment>
<protein>
    <submittedName>
        <fullName evidence="1">Uncharacterized protein</fullName>
    </submittedName>
</protein>
<keyword evidence="2" id="KW-1185">Reference proteome</keyword>
<organism evidence="1 2">
    <name type="scientific">Novymonas esmeraldas</name>
    <dbReference type="NCBI Taxonomy" id="1808958"/>
    <lineage>
        <taxon>Eukaryota</taxon>
        <taxon>Discoba</taxon>
        <taxon>Euglenozoa</taxon>
        <taxon>Kinetoplastea</taxon>
        <taxon>Metakinetoplastina</taxon>
        <taxon>Trypanosomatida</taxon>
        <taxon>Trypanosomatidae</taxon>
        <taxon>Novymonas</taxon>
    </lineage>
</organism>
<gene>
    <name evidence="1" type="ORF">NESM_000861000</name>
</gene>